<dbReference type="Proteomes" id="UP000186002">
    <property type="component" value="Unassembled WGS sequence"/>
</dbReference>
<organism evidence="1 2">
    <name type="scientific">Roseibium suaedae</name>
    <dbReference type="NCBI Taxonomy" id="735517"/>
    <lineage>
        <taxon>Bacteria</taxon>
        <taxon>Pseudomonadati</taxon>
        <taxon>Pseudomonadota</taxon>
        <taxon>Alphaproteobacteria</taxon>
        <taxon>Hyphomicrobiales</taxon>
        <taxon>Stappiaceae</taxon>
        <taxon>Roseibium</taxon>
    </lineage>
</organism>
<dbReference type="EMBL" id="FRBW01000002">
    <property type="protein sequence ID" value="SHM15874.1"/>
    <property type="molecule type" value="Genomic_DNA"/>
</dbReference>
<evidence type="ECO:0000313" key="2">
    <source>
        <dbReference type="Proteomes" id="UP000186002"/>
    </source>
</evidence>
<keyword evidence="1" id="KW-0969">Cilium</keyword>
<dbReference type="InterPro" id="IPR035924">
    <property type="entry name" value="FlaG-like_sf"/>
</dbReference>
<reference evidence="1 2" key="1">
    <citation type="submission" date="2016-11" db="EMBL/GenBank/DDBJ databases">
        <authorList>
            <person name="Jaros S."/>
            <person name="Januszkiewicz K."/>
            <person name="Wedrychowicz H."/>
        </authorList>
    </citation>
    <scope>NUCLEOTIDE SEQUENCE [LARGE SCALE GENOMIC DNA]</scope>
    <source>
        <strain evidence="1 2">DSM 22153</strain>
    </source>
</reference>
<keyword evidence="2" id="KW-1185">Reference proteome</keyword>
<evidence type="ECO:0000313" key="1">
    <source>
        <dbReference type="EMBL" id="SHM15874.1"/>
    </source>
</evidence>
<sequence length="129" mass="14072">METAFLRAPSPSYTAITPAARAPERVEPAATTELPVSSTVKPASDVTELRRAAENERNDLPFAQAKLDKQNILDPESESYIYVATNSDTGEVVRQVPSETLRRLRAYAKVLSEQAAVPQQQAQSTVKTA</sequence>
<dbReference type="RefSeq" id="WP_073012312.1">
    <property type="nucleotide sequence ID" value="NZ_FRBW01000002.1"/>
</dbReference>
<keyword evidence="1" id="KW-0282">Flagellum</keyword>
<dbReference type="AlphaFoldDB" id="A0A1M7GHK3"/>
<name>A0A1M7GHK3_9HYPH</name>
<proteinExistence type="predicted"/>
<protein>
    <submittedName>
        <fullName evidence="1">Flagellar protein FlaG</fullName>
    </submittedName>
</protein>
<accession>A0A1M7GHK3</accession>
<dbReference type="STRING" id="735517.SAMN05444272_1930"/>
<gene>
    <name evidence="1" type="ORF">SAMN05444272_1930</name>
</gene>
<keyword evidence="1" id="KW-0966">Cell projection</keyword>
<dbReference type="OrthoDB" id="7677861at2"/>
<dbReference type="SUPFAM" id="SSF160214">
    <property type="entry name" value="FlaG-like"/>
    <property type="match status" value="1"/>
</dbReference>